<protein>
    <submittedName>
        <fullName evidence="1">Uncharacterized protein</fullName>
    </submittedName>
</protein>
<proteinExistence type="predicted"/>
<dbReference type="Proteomes" id="UP001282474">
    <property type="component" value="Unassembled WGS sequence"/>
</dbReference>
<evidence type="ECO:0000313" key="1">
    <source>
        <dbReference type="EMBL" id="MDX3037041.1"/>
    </source>
</evidence>
<keyword evidence="2" id="KW-1185">Reference proteome</keyword>
<comment type="caution">
    <text evidence="1">The sequence shown here is derived from an EMBL/GenBank/DDBJ whole genome shotgun (WGS) entry which is preliminary data.</text>
</comment>
<sequence>MPYLGPLELVGDRWVIGDPKRERGLCVVLTAEGVEHHERDVPEPLVFVPWTRFVSAGVTAAYKAWQTTRTAGVLDALGGSRMESGPDGCAVGGYLRHPYEDWSVRYTHHERGYTSAHVFLLKALFRKTSEAKALRRLGDPEWLGAAVDRLAPLPLWWAPKVNRQVSAIIEDLGT</sequence>
<evidence type="ECO:0000313" key="2">
    <source>
        <dbReference type="Proteomes" id="UP001282474"/>
    </source>
</evidence>
<name>A0ABU4MIP8_9ACTN</name>
<reference evidence="1 2" key="1">
    <citation type="journal article" date="2023" name="Microb. Genom.">
        <title>Mesoterricola silvestris gen. nov., sp. nov., Mesoterricola sediminis sp. nov., Geothrix oryzae sp. nov., Geothrix edaphica sp. nov., Geothrix rubra sp. nov., and Geothrix limicola sp. nov., six novel members of Acidobacteriota isolated from soils.</title>
        <authorList>
            <person name="Weisberg A.J."/>
            <person name="Pearce E."/>
            <person name="Kramer C.G."/>
            <person name="Chang J.H."/>
            <person name="Clarke C.R."/>
        </authorList>
    </citation>
    <scope>NUCLEOTIDE SEQUENCE [LARGE SCALE GENOMIC DNA]</scope>
    <source>
        <strain evidence="1 2">NE20-4-1</strain>
    </source>
</reference>
<dbReference type="EMBL" id="JARAWJ010000004">
    <property type="protein sequence ID" value="MDX3037041.1"/>
    <property type="molecule type" value="Genomic_DNA"/>
</dbReference>
<organism evidence="1 2">
    <name type="scientific">Streptomyces caniscabiei</name>
    <dbReference type="NCBI Taxonomy" id="2746961"/>
    <lineage>
        <taxon>Bacteria</taxon>
        <taxon>Bacillati</taxon>
        <taxon>Actinomycetota</taxon>
        <taxon>Actinomycetes</taxon>
        <taxon>Kitasatosporales</taxon>
        <taxon>Streptomycetaceae</taxon>
        <taxon>Streptomyces</taxon>
    </lineage>
</organism>
<accession>A0ABU4MIP8</accession>
<dbReference type="RefSeq" id="WP_045557048.1">
    <property type="nucleotide sequence ID" value="NZ_JABXWF010000026.1"/>
</dbReference>
<gene>
    <name evidence="1" type="ORF">PV383_07670</name>
</gene>